<dbReference type="GO" id="GO:1990188">
    <property type="term" value="F:euchromatin binding"/>
    <property type="evidence" value="ECO:0007669"/>
    <property type="project" value="EnsemblMetazoa"/>
</dbReference>
<dbReference type="InterPro" id="IPR029045">
    <property type="entry name" value="ClpP/crotonase-like_dom_sf"/>
</dbReference>
<evidence type="ECO:0000256" key="1">
    <source>
        <dbReference type="ARBA" id="ARBA00004275"/>
    </source>
</evidence>
<feature type="compositionally biased region" description="Low complexity" evidence="4">
    <location>
        <begin position="558"/>
        <end position="582"/>
    </location>
</feature>
<dbReference type="GO" id="GO:0043035">
    <property type="term" value="F:chromatin insulator sequence binding"/>
    <property type="evidence" value="ECO:0007669"/>
    <property type="project" value="EnsemblMetazoa"/>
</dbReference>
<evidence type="ECO:0000313" key="6">
    <source>
        <dbReference type="Proteomes" id="UP000007801"/>
    </source>
</evidence>
<keyword evidence="2" id="KW-0576">Peroxisome</keyword>
<dbReference type="OMA" id="GQYEIME"/>
<feature type="compositionally biased region" description="Basic and acidic residues" evidence="4">
    <location>
        <begin position="146"/>
        <end position="173"/>
    </location>
</feature>
<dbReference type="SUPFAM" id="SSF52096">
    <property type="entry name" value="ClpP/crotonase"/>
    <property type="match status" value="1"/>
</dbReference>
<organism evidence="5 6">
    <name type="scientific">Drosophila ananassae</name>
    <name type="common">Fruit fly</name>
    <dbReference type="NCBI Taxonomy" id="7217"/>
    <lineage>
        <taxon>Eukaryota</taxon>
        <taxon>Metazoa</taxon>
        <taxon>Ecdysozoa</taxon>
        <taxon>Arthropoda</taxon>
        <taxon>Hexapoda</taxon>
        <taxon>Insecta</taxon>
        <taxon>Pterygota</taxon>
        <taxon>Neoptera</taxon>
        <taxon>Endopterygota</taxon>
        <taxon>Diptera</taxon>
        <taxon>Brachycera</taxon>
        <taxon>Muscomorpha</taxon>
        <taxon>Ephydroidea</taxon>
        <taxon>Drosophilidae</taxon>
        <taxon>Drosophila</taxon>
        <taxon>Sophophora</taxon>
    </lineage>
</organism>
<dbReference type="KEGG" id="dan:6506914"/>
<feature type="compositionally biased region" description="Polar residues" evidence="4">
    <location>
        <begin position="492"/>
        <end position="503"/>
    </location>
</feature>
<evidence type="ECO:0000256" key="4">
    <source>
        <dbReference type="SAM" id="MobiDB-lite"/>
    </source>
</evidence>
<feature type="compositionally biased region" description="Low complexity" evidence="4">
    <location>
        <begin position="466"/>
        <end position="477"/>
    </location>
</feature>
<feature type="compositionally biased region" description="Pro residues" evidence="4">
    <location>
        <begin position="415"/>
        <end position="431"/>
    </location>
</feature>
<comment type="subcellular location">
    <subcellularLocation>
        <location evidence="1">Peroxisome</location>
    </subcellularLocation>
</comment>
<evidence type="ECO:0000256" key="3">
    <source>
        <dbReference type="ARBA" id="ARBA00023235"/>
    </source>
</evidence>
<dbReference type="CTD" id="116874"/>
<dbReference type="AlphaFoldDB" id="B3M6X1"/>
<sequence>MAQVTEADTQVDKPEPLQSAENAEKRQPNTKAEAKNGETSLEDELAALNGKDAPEDDGPGIDELTSLEQEIAKMHSIRPAATSKKGDACSVGGAAENGGTGDADEISHLASKSTLHDKGQDSSGSGQAGESPLEEVDLIALLKGTDTSHENEKDREDEKKPSGLEKTLSKLDNVDVGVTIEGEGQYEIMEIDDDDSIAGSSSSPKPSASAKPHSSVRSVSSSSSKPKLSPEQARAVALEQIAGLSSQKTRPRKEQPSATISPVMKAKDIVSSLNDDWDDYDSDDDVAVSVPQASVPAPLVAKKSPSPVKKLLSDSNKSSNAGYTANNKQLISSVKVMLKTVTQKQLDQTLKPIVVEKPTVSAAPKVVAEPTTGFKRMRVIKRKIIWDPDVPETGKSFAQYASSKSVRTSVSPTRAPSPTPAPTPAPAPAPVPKTLKVRVKATSPTLPIKKEAVAKKARASTPKELTTSTKAAAQSKALEVTRPSTPAKRRSQTPNTGLANGSTQKKKKVSEIDRLMGDEGAANMIHAVEHEQREMSGGEVPNKPLMRKRAMTITGRNSNAATTQEQTATAKKETTSANATKSSAKRAADAVFSKTPPSKDTPGSKSSASDSWDYVYKQRASEESMIMRRRSNSSYSSNASVSRLSLDNKPGGNVLSDDAAERSDPSFKFLKPTNKNQRGVESSTHTLANDLKANNGQLVTLQKRDKVGHLVIHAQRGKSGYTYSSQLLEKLSETLNIVARSNDYNTVLLTVQGQQFCQGIDCNELVQGSLDKRRNSASQLAQALKTYLRTLATFPKPVVAGVVGNLKNLGVMQLPLVDYVVAADDCCFETHYVKLGQLPEGYALWHNNEKVASDLHSRLFLLGEKLTTSDILGAKSFIDRTCKARTVNDEAMGVAQHISKTSADTYRTLKKLNHSACNAAKFPRLDEELKIIAEQWSSANCLANLKRYLSDADF</sequence>
<dbReference type="Pfam" id="PF00378">
    <property type="entry name" value="ECH_1"/>
    <property type="match status" value="1"/>
</dbReference>
<feature type="compositionally biased region" description="Polar residues" evidence="4">
    <location>
        <begin position="595"/>
        <end position="610"/>
    </location>
</feature>
<feature type="region of interest" description="Disordered" evidence="4">
    <location>
        <begin position="554"/>
        <end position="612"/>
    </location>
</feature>
<dbReference type="STRING" id="7217.B3M6X1"/>
<proteinExistence type="predicted"/>
<dbReference type="GO" id="GO:0005634">
    <property type="term" value="C:nucleus"/>
    <property type="evidence" value="ECO:0007669"/>
    <property type="project" value="EnsemblMetazoa"/>
</dbReference>
<dbReference type="EMBL" id="CH902618">
    <property type="protein sequence ID" value="EDV39807.1"/>
    <property type="molecule type" value="Genomic_DNA"/>
</dbReference>
<dbReference type="InterPro" id="IPR051053">
    <property type="entry name" value="ECH/Chromodomain_protein"/>
</dbReference>
<reference evidence="5 6" key="1">
    <citation type="journal article" date="2007" name="Nature">
        <title>Evolution of genes and genomes on the Drosophila phylogeny.</title>
        <authorList>
            <consortium name="Drosophila 12 Genomes Consortium"/>
            <person name="Clark A.G."/>
            <person name="Eisen M.B."/>
            <person name="Smith D.R."/>
            <person name="Bergman C.M."/>
            <person name="Oliver B."/>
            <person name="Markow T.A."/>
            <person name="Kaufman T.C."/>
            <person name="Kellis M."/>
            <person name="Gelbart W."/>
            <person name="Iyer V.N."/>
            <person name="Pollard D.A."/>
            <person name="Sackton T.B."/>
            <person name="Larracuente A.M."/>
            <person name="Singh N.D."/>
            <person name="Abad J.P."/>
            <person name="Abt D.N."/>
            <person name="Adryan B."/>
            <person name="Aguade M."/>
            <person name="Akashi H."/>
            <person name="Anderson W.W."/>
            <person name="Aquadro C.F."/>
            <person name="Ardell D.H."/>
            <person name="Arguello R."/>
            <person name="Artieri C.G."/>
            <person name="Barbash D.A."/>
            <person name="Barker D."/>
            <person name="Barsanti P."/>
            <person name="Batterham P."/>
            <person name="Batzoglou S."/>
            <person name="Begun D."/>
            <person name="Bhutkar A."/>
            <person name="Blanco E."/>
            <person name="Bosak S.A."/>
            <person name="Bradley R.K."/>
            <person name="Brand A.D."/>
            <person name="Brent M.R."/>
            <person name="Brooks A.N."/>
            <person name="Brown R.H."/>
            <person name="Butlin R.K."/>
            <person name="Caggese C."/>
            <person name="Calvi B.R."/>
            <person name="Bernardo de Carvalho A."/>
            <person name="Caspi A."/>
            <person name="Castrezana S."/>
            <person name="Celniker S.E."/>
            <person name="Chang J.L."/>
            <person name="Chapple C."/>
            <person name="Chatterji S."/>
            <person name="Chinwalla A."/>
            <person name="Civetta A."/>
            <person name="Clifton S.W."/>
            <person name="Comeron J.M."/>
            <person name="Costello J.C."/>
            <person name="Coyne J.A."/>
            <person name="Daub J."/>
            <person name="David R.G."/>
            <person name="Delcher A.L."/>
            <person name="Delehaunty K."/>
            <person name="Do C.B."/>
            <person name="Ebling H."/>
            <person name="Edwards K."/>
            <person name="Eickbush T."/>
            <person name="Evans J.D."/>
            <person name="Filipski A."/>
            <person name="Findeiss S."/>
            <person name="Freyhult E."/>
            <person name="Fulton L."/>
            <person name="Fulton R."/>
            <person name="Garcia A.C."/>
            <person name="Gardiner A."/>
            <person name="Garfield D.A."/>
            <person name="Garvin B.E."/>
            <person name="Gibson G."/>
            <person name="Gilbert D."/>
            <person name="Gnerre S."/>
            <person name="Godfrey J."/>
            <person name="Good R."/>
            <person name="Gotea V."/>
            <person name="Gravely B."/>
            <person name="Greenberg A.J."/>
            <person name="Griffiths-Jones S."/>
            <person name="Gross S."/>
            <person name="Guigo R."/>
            <person name="Gustafson E.A."/>
            <person name="Haerty W."/>
            <person name="Hahn M.W."/>
            <person name="Halligan D.L."/>
            <person name="Halpern A.L."/>
            <person name="Halter G.M."/>
            <person name="Han M.V."/>
            <person name="Heger A."/>
            <person name="Hillier L."/>
            <person name="Hinrichs A.S."/>
            <person name="Holmes I."/>
            <person name="Hoskins R.A."/>
            <person name="Hubisz M.J."/>
            <person name="Hultmark D."/>
            <person name="Huntley M.A."/>
            <person name="Jaffe D.B."/>
            <person name="Jagadeeshan S."/>
            <person name="Jeck W.R."/>
            <person name="Johnson J."/>
            <person name="Jones C.D."/>
            <person name="Jordan W.C."/>
            <person name="Karpen G.H."/>
            <person name="Kataoka E."/>
            <person name="Keightley P.D."/>
            <person name="Kheradpour P."/>
            <person name="Kirkness E.F."/>
            <person name="Koerich L.B."/>
            <person name="Kristiansen K."/>
            <person name="Kudrna D."/>
            <person name="Kulathinal R.J."/>
            <person name="Kumar S."/>
            <person name="Kwok R."/>
            <person name="Lander E."/>
            <person name="Langley C.H."/>
            <person name="Lapoint R."/>
            <person name="Lazzaro B.P."/>
            <person name="Lee S.J."/>
            <person name="Levesque L."/>
            <person name="Li R."/>
            <person name="Lin C.F."/>
            <person name="Lin M.F."/>
            <person name="Lindblad-Toh K."/>
            <person name="Llopart A."/>
            <person name="Long M."/>
            <person name="Low L."/>
            <person name="Lozovsky E."/>
            <person name="Lu J."/>
            <person name="Luo M."/>
            <person name="Machado C.A."/>
            <person name="Makalowski W."/>
            <person name="Marzo M."/>
            <person name="Matsuda M."/>
            <person name="Matzkin L."/>
            <person name="McAllister B."/>
            <person name="McBride C.S."/>
            <person name="McKernan B."/>
            <person name="McKernan K."/>
            <person name="Mendez-Lago M."/>
            <person name="Minx P."/>
            <person name="Mollenhauer M.U."/>
            <person name="Montooth K."/>
            <person name="Mount S.M."/>
            <person name="Mu X."/>
            <person name="Myers E."/>
            <person name="Negre B."/>
            <person name="Newfeld S."/>
            <person name="Nielsen R."/>
            <person name="Noor M.A."/>
            <person name="O'Grady P."/>
            <person name="Pachter L."/>
            <person name="Papaceit M."/>
            <person name="Parisi M.J."/>
            <person name="Parisi M."/>
            <person name="Parts L."/>
            <person name="Pedersen J.S."/>
            <person name="Pesole G."/>
            <person name="Phillippy A.M."/>
            <person name="Ponting C.P."/>
            <person name="Pop M."/>
            <person name="Porcelli D."/>
            <person name="Powell J.R."/>
            <person name="Prohaska S."/>
            <person name="Pruitt K."/>
            <person name="Puig M."/>
            <person name="Quesneville H."/>
            <person name="Ram K.R."/>
            <person name="Rand D."/>
            <person name="Rasmussen M.D."/>
            <person name="Reed L.K."/>
            <person name="Reenan R."/>
            <person name="Reily A."/>
            <person name="Remington K.A."/>
            <person name="Rieger T.T."/>
            <person name="Ritchie M.G."/>
            <person name="Robin C."/>
            <person name="Rogers Y.H."/>
            <person name="Rohde C."/>
            <person name="Rozas J."/>
            <person name="Rubenfield M.J."/>
            <person name="Ruiz A."/>
            <person name="Russo S."/>
            <person name="Salzberg S.L."/>
            <person name="Sanchez-Gracia A."/>
            <person name="Saranga D.J."/>
            <person name="Sato H."/>
            <person name="Schaeffer S.W."/>
            <person name="Schatz M.C."/>
            <person name="Schlenke T."/>
            <person name="Schwartz R."/>
            <person name="Segarra C."/>
            <person name="Singh R.S."/>
            <person name="Sirot L."/>
            <person name="Sirota M."/>
            <person name="Sisneros N.B."/>
            <person name="Smith C.D."/>
            <person name="Smith T.F."/>
            <person name="Spieth J."/>
            <person name="Stage D.E."/>
            <person name="Stark A."/>
            <person name="Stephan W."/>
            <person name="Strausberg R.L."/>
            <person name="Strempel S."/>
            <person name="Sturgill D."/>
            <person name="Sutton G."/>
            <person name="Sutton G.G."/>
            <person name="Tao W."/>
            <person name="Teichmann S."/>
            <person name="Tobari Y.N."/>
            <person name="Tomimura Y."/>
            <person name="Tsolas J.M."/>
            <person name="Valente V.L."/>
            <person name="Venter E."/>
            <person name="Venter J.C."/>
            <person name="Vicario S."/>
            <person name="Vieira F.G."/>
            <person name="Vilella A.J."/>
            <person name="Villasante A."/>
            <person name="Walenz B."/>
            <person name="Wang J."/>
            <person name="Wasserman M."/>
            <person name="Watts T."/>
            <person name="Wilson D."/>
            <person name="Wilson R.K."/>
            <person name="Wing R.A."/>
            <person name="Wolfner M.F."/>
            <person name="Wong A."/>
            <person name="Wong G.K."/>
            <person name="Wu C.I."/>
            <person name="Wu G."/>
            <person name="Yamamoto D."/>
            <person name="Yang H.P."/>
            <person name="Yang S.P."/>
            <person name="Yorke J.A."/>
            <person name="Yoshida K."/>
            <person name="Zdobnov E."/>
            <person name="Zhang P."/>
            <person name="Zhang Y."/>
            <person name="Zimin A.V."/>
            <person name="Baldwin J."/>
            <person name="Abdouelleil A."/>
            <person name="Abdulkadir J."/>
            <person name="Abebe A."/>
            <person name="Abera B."/>
            <person name="Abreu J."/>
            <person name="Acer S.C."/>
            <person name="Aftuck L."/>
            <person name="Alexander A."/>
            <person name="An P."/>
            <person name="Anderson E."/>
            <person name="Anderson S."/>
            <person name="Arachi H."/>
            <person name="Azer M."/>
            <person name="Bachantsang P."/>
            <person name="Barry A."/>
            <person name="Bayul T."/>
            <person name="Berlin A."/>
            <person name="Bessette D."/>
            <person name="Bloom T."/>
            <person name="Blye J."/>
            <person name="Boguslavskiy L."/>
            <person name="Bonnet C."/>
            <person name="Boukhgalter B."/>
            <person name="Bourzgui I."/>
            <person name="Brown A."/>
            <person name="Cahill P."/>
            <person name="Channer S."/>
            <person name="Cheshatsang Y."/>
            <person name="Chuda L."/>
            <person name="Citroen M."/>
            <person name="Collymore A."/>
            <person name="Cooke P."/>
            <person name="Costello M."/>
            <person name="D'Aco K."/>
            <person name="Daza R."/>
            <person name="De Haan G."/>
            <person name="DeGray S."/>
            <person name="DeMaso C."/>
            <person name="Dhargay N."/>
            <person name="Dooley K."/>
            <person name="Dooley E."/>
            <person name="Doricent M."/>
            <person name="Dorje P."/>
            <person name="Dorjee K."/>
            <person name="Dupes A."/>
            <person name="Elong R."/>
            <person name="Falk J."/>
            <person name="Farina A."/>
            <person name="Faro S."/>
            <person name="Ferguson D."/>
            <person name="Fisher S."/>
            <person name="Foley C.D."/>
            <person name="Franke A."/>
            <person name="Friedrich D."/>
            <person name="Gadbois L."/>
            <person name="Gearin G."/>
            <person name="Gearin C.R."/>
            <person name="Giannoukos G."/>
            <person name="Goode T."/>
            <person name="Graham J."/>
            <person name="Grandbois E."/>
            <person name="Grewal S."/>
            <person name="Gyaltsen K."/>
            <person name="Hafez N."/>
            <person name="Hagos B."/>
            <person name="Hall J."/>
            <person name="Henson C."/>
            <person name="Hollinger A."/>
            <person name="Honan T."/>
            <person name="Huard M.D."/>
            <person name="Hughes L."/>
            <person name="Hurhula B."/>
            <person name="Husby M.E."/>
            <person name="Kamat A."/>
            <person name="Kanga B."/>
            <person name="Kashin S."/>
            <person name="Khazanovich D."/>
            <person name="Kisner P."/>
            <person name="Lance K."/>
            <person name="Lara M."/>
            <person name="Lee W."/>
            <person name="Lennon N."/>
            <person name="Letendre F."/>
            <person name="LeVine R."/>
            <person name="Lipovsky A."/>
            <person name="Liu X."/>
            <person name="Liu J."/>
            <person name="Liu S."/>
            <person name="Lokyitsang T."/>
            <person name="Lokyitsang Y."/>
            <person name="Lubonja R."/>
            <person name="Lui A."/>
            <person name="MacDonald P."/>
            <person name="Magnisalis V."/>
            <person name="Maru K."/>
            <person name="Matthews C."/>
            <person name="McCusker W."/>
            <person name="McDonough S."/>
            <person name="Mehta T."/>
            <person name="Meldrim J."/>
            <person name="Meneus L."/>
            <person name="Mihai O."/>
            <person name="Mihalev A."/>
            <person name="Mihova T."/>
            <person name="Mittelman R."/>
            <person name="Mlenga V."/>
            <person name="Montmayeur A."/>
            <person name="Mulrain L."/>
            <person name="Navidi A."/>
            <person name="Naylor J."/>
            <person name="Negash T."/>
            <person name="Nguyen T."/>
            <person name="Nguyen N."/>
            <person name="Nicol R."/>
            <person name="Norbu C."/>
            <person name="Norbu N."/>
            <person name="Novod N."/>
            <person name="O'Neill B."/>
            <person name="Osman S."/>
            <person name="Markiewicz E."/>
            <person name="Oyono O.L."/>
            <person name="Patti C."/>
            <person name="Phunkhang P."/>
            <person name="Pierre F."/>
            <person name="Priest M."/>
            <person name="Raghuraman S."/>
            <person name="Rege F."/>
            <person name="Reyes R."/>
            <person name="Rise C."/>
            <person name="Rogov P."/>
            <person name="Ross K."/>
            <person name="Ryan E."/>
            <person name="Settipalli S."/>
            <person name="Shea T."/>
            <person name="Sherpa N."/>
            <person name="Shi L."/>
            <person name="Shih D."/>
            <person name="Sparrow T."/>
            <person name="Spaulding J."/>
            <person name="Stalker J."/>
            <person name="Stange-Thomann N."/>
            <person name="Stavropoulos S."/>
            <person name="Stone C."/>
            <person name="Strader C."/>
            <person name="Tesfaye S."/>
            <person name="Thomson T."/>
            <person name="Thoulutsang Y."/>
            <person name="Thoulutsang D."/>
            <person name="Topham K."/>
            <person name="Topping I."/>
            <person name="Tsamla T."/>
            <person name="Vassiliev H."/>
            <person name="Vo A."/>
            <person name="Wangchuk T."/>
            <person name="Wangdi T."/>
            <person name="Weiand M."/>
            <person name="Wilkinson J."/>
            <person name="Wilson A."/>
            <person name="Yadav S."/>
            <person name="Young G."/>
            <person name="Yu Q."/>
            <person name="Zembek L."/>
            <person name="Zhong D."/>
            <person name="Zimmer A."/>
            <person name="Zwirko Z."/>
            <person name="Jaffe D.B."/>
            <person name="Alvarez P."/>
            <person name="Brockman W."/>
            <person name="Butler J."/>
            <person name="Chin C."/>
            <person name="Gnerre S."/>
            <person name="Grabherr M."/>
            <person name="Kleber M."/>
            <person name="Mauceli E."/>
            <person name="MacCallum I."/>
        </authorList>
    </citation>
    <scope>NUCLEOTIDE SEQUENCE [LARGE SCALE GENOMIC DNA]</scope>
    <source>
        <strain evidence="6">Tucson 14024-0371.13</strain>
    </source>
</reference>
<keyword evidence="6" id="KW-1185">Reference proteome</keyword>
<dbReference type="SMR" id="B3M6X1"/>
<dbReference type="InterPro" id="IPR001753">
    <property type="entry name" value="Enoyl-CoA_hydra/iso"/>
</dbReference>
<dbReference type="InParanoid" id="B3M6X1"/>
<dbReference type="PANTHER" id="PTHR43684:SF1">
    <property type="entry name" value="ENOYL-COA DELTA ISOMERASE 2"/>
    <property type="match status" value="1"/>
</dbReference>
<dbReference type="GeneID" id="6506914"/>
<feature type="region of interest" description="Disordered" evidence="4">
    <location>
        <begin position="399"/>
        <end position="433"/>
    </location>
</feature>
<gene>
    <name evidence="5" type="primary">Dana\GF24281</name>
    <name evidence="5" type="synonym">dana_GLEANR_9016</name>
    <name evidence="5" type="ORF">GF24281</name>
</gene>
<feature type="compositionally biased region" description="Basic and acidic residues" evidence="4">
    <location>
        <begin position="22"/>
        <end position="36"/>
    </location>
</feature>
<dbReference type="FunCoup" id="B3M6X1">
    <property type="interactions" value="804"/>
</dbReference>
<keyword evidence="3" id="KW-0413">Isomerase</keyword>
<feature type="region of interest" description="Disordered" evidence="4">
    <location>
        <begin position="625"/>
        <end position="680"/>
    </location>
</feature>
<evidence type="ECO:0000313" key="5">
    <source>
        <dbReference type="EMBL" id="EDV39807.1"/>
    </source>
</evidence>
<evidence type="ECO:0008006" key="7">
    <source>
        <dbReference type="Google" id="ProtNLM"/>
    </source>
</evidence>
<protein>
    <recommendedName>
        <fullName evidence="7">Enoyl-CoA hydratase</fullName>
    </recommendedName>
</protein>
<dbReference type="PANTHER" id="PTHR43684">
    <property type="match status" value="1"/>
</dbReference>
<feature type="compositionally biased region" description="Low complexity" evidence="4">
    <location>
        <begin position="632"/>
        <end position="645"/>
    </location>
</feature>
<feature type="region of interest" description="Disordered" evidence="4">
    <location>
        <begin position="1"/>
        <end position="265"/>
    </location>
</feature>
<dbReference type="OrthoDB" id="6357915at2759"/>
<accession>B3M6X1</accession>
<feature type="region of interest" description="Disordered" evidence="4">
    <location>
        <begin position="298"/>
        <end position="323"/>
    </location>
</feature>
<feature type="region of interest" description="Disordered" evidence="4">
    <location>
        <begin position="448"/>
        <end position="509"/>
    </location>
</feature>
<feature type="compositionally biased region" description="Low complexity" evidence="4">
    <location>
        <begin position="197"/>
        <end position="230"/>
    </location>
</feature>
<dbReference type="GO" id="GO:0005777">
    <property type="term" value="C:peroxisome"/>
    <property type="evidence" value="ECO:0007669"/>
    <property type="project" value="UniProtKB-SubCell"/>
</dbReference>
<dbReference type="eggNOG" id="KOG0016">
    <property type="taxonomic scope" value="Eukaryota"/>
</dbReference>
<dbReference type="Gene3D" id="3.90.226.10">
    <property type="entry name" value="2-enoyl-CoA Hydratase, Chain A, domain 1"/>
    <property type="match status" value="1"/>
</dbReference>
<dbReference type="HOGENOM" id="CLU_315528_0_0_1"/>
<dbReference type="GO" id="GO:0004165">
    <property type="term" value="F:delta(3)-delta(2)-enoyl-CoA isomerase activity"/>
    <property type="evidence" value="ECO:0007669"/>
    <property type="project" value="UniProtKB-ARBA"/>
</dbReference>
<feature type="compositionally biased region" description="Low complexity" evidence="4">
    <location>
        <begin position="298"/>
        <end position="320"/>
    </location>
</feature>
<name>B3M6X1_DROAN</name>
<dbReference type="CDD" id="cd06558">
    <property type="entry name" value="crotonase-like"/>
    <property type="match status" value="1"/>
</dbReference>
<dbReference type="PhylomeDB" id="B3M6X1"/>
<dbReference type="Proteomes" id="UP000007801">
    <property type="component" value="Unassembled WGS sequence"/>
</dbReference>
<evidence type="ECO:0000256" key="2">
    <source>
        <dbReference type="ARBA" id="ARBA00023140"/>
    </source>
</evidence>